<accession>A0ABP5NYJ1</accession>
<evidence type="ECO:0000313" key="2">
    <source>
        <dbReference type="EMBL" id="GAA2203408.1"/>
    </source>
</evidence>
<dbReference type="RefSeq" id="WP_059252169.1">
    <property type="nucleotide sequence ID" value="NZ_BAAAOQ010000028.1"/>
</dbReference>
<proteinExistence type="predicted"/>
<protein>
    <recommendedName>
        <fullName evidence="4">Integral membrane protein</fullName>
    </recommendedName>
</protein>
<comment type="caution">
    <text evidence="2">The sequence shown here is derived from an EMBL/GenBank/DDBJ whole genome shotgun (WGS) entry which is preliminary data.</text>
</comment>
<keyword evidence="3" id="KW-1185">Reference proteome</keyword>
<feature type="transmembrane region" description="Helical" evidence="1">
    <location>
        <begin position="35"/>
        <end position="56"/>
    </location>
</feature>
<evidence type="ECO:0000313" key="3">
    <source>
        <dbReference type="Proteomes" id="UP001501391"/>
    </source>
</evidence>
<keyword evidence="1" id="KW-0812">Transmembrane</keyword>
<organism evidence="2 3">
    <name type="scientific">Streptomyces bangladeshensis</name>
    <dbReference type="NCBI Taxonomy" id="295352"/>
    <lineage>
        <taxon>Bacteria</taxon>
        <taxon>Bacillati</taxon>
        <taxon>Actinomycetota</taxon>
        <taxon>Actinomycetes</taxon>
        <taxon>Kitasatosporales</taxon>
        <taxon>Streptomycetaceae</taxon>
        <taxon>Streptomyces</taxon>
    </lineage>
</organism>
<name>A0ABP5NYJ1_9ACTN</name>
<gene>
    <name evidence="2" type="ORF">GCM10009787_66330</name>
</gene>
<keyword evidence="1" id="KW-1133">Transmembrane helix</keyword>
<evidence type="ECO:0000256" key="1">
    <source>
        <dbReference type="SAM" id="Phobius"/>
    </source>
</evidence>
<dbReference type="EMBL" id="BAAAOQ010000028">
    <property type="protein sequence ID" value="GAA2203408.1"/>
    <property type="molecule type" value="Genomic_DNA"/>
</dbReference>
<dbReference type="Proteomes" id="UP001501391">
    <property type="component" value="Unassembled WGS sequence"/>
</dbReference>
<sequence length="71" mass="7280">MLRHEFQPGKLVAGLFLTATGVVYAGEAGGLWDVPWFVVVPLVVGGLCLAGATATLTRGIRGRGGAEGGQR</sequence>
<reference evidence="3" key="1">
    <citation type="journal article" date="2019" name="Int. J. Syst. Evol. Microbiol.">
        <title>The Global Catalogue of Microorganisms (GCM) 10K type strain sequencing project: providing services to taxonomists for standard genome sequencing and annotation.</title>
        <authorList>
            <consortium name="The Broad Institute Genomics Platform"/>
            <consortium name="The Broad Institute Genome Sequencing Center for Infectious Disease"/>
            <person name="Wu L."/>
            <person name="Ma J."/>
        </authorList>
    </citation>
    <scope>NUCLEOTIDE SEQUENCE [LARGE SCALE GENOMIC DNA]</scope>
    <source>
        <strain evidence="3">JCM 14924</strain>
    </source>
</reference>
<keyword evidence="1" id="KW-0472">Membrane</keyword>
<evidence type="ECO:0008006" key="4">
    <source>
        <dbReference type="Google" id="ProtNLM"/>
    </source>
</evidence>